<dbReference type="GO" id="GO:0043539">
    <property type="term" value="F:protein serine/threonine kinase activator activity"/>
    <property type="evidence" value="ECO:0007669"/>
    <property type="project" value="TreeGrafter"/>
</dbReference>
<dbReference type="Proteomes" id="UP000054321">
    <property type="component" value="Unassembled WGS sequence"/>
</dbReference>
<dbReference type="PROSITE" id="PS51265">
    <property type="entry name" value="ZF_DBF4"/>
    <property type="match status" value="1"/>
</dbReference>
<feature type="domain" description="DBF4-type" evidence="6">
    <location>
        <begin position="599"/>
        <end position="648"/>
    </location>
</feature>
<dbReference type="GO" id="GO:0003676">
    <property type="term" value="F:nucleic acid binding"/>
    <property type="evidence" value="ECO:0007669"/>
    <property type="project" value="InterPro"/>
</dbReference>
<dbReference type="AlphaFoldDB" id="A0A0C3DGW3"/>
<evidence type="ECO:0000256" key="4">
    <source>
        <dbReference type="PROSITE-ProRule" id="PRU00600"/>
    </source>
</evidence>
<dbReference type="GO" id="GO:1901987">
    <property type="term" value="P:regulation of cell cycle phase transition"/>
    <property type="evidence" value="ECO:0007669"/>
    <property type="project" value="TreeGrafter"/>
</dbReference>
<dbReference type="GO" id="GO:0008270">
    <property type="term" value="F:zinc ion binding"/>
    <property type="evidence" value="ECO:0007669"/>
    <property type="project" value="UniProtKB-KW"/>
</dbReference>
<protein>
    <recommendedName>
        <fullName evidence="6">DBF4-type domain-containing protein</fullName>
    </recommendedName>
</protein>
<organism evidence="7 8">
    <name type="scientific">Oidiodendron maius (strain Zn)</name>
    <dbReference type="NCBI Taxonomy" id="913774"/>
    <lineage>
        <taxon>Eukaryota</taxon>
        <taxon>Fungi</taxon>
        <taxon>Dikarya</taxon>
        <taxon>Ascomycota</taxon>
        <taxon>Pezizomycotina</taxon>
        <taxon>Leotiomycetes</taxon>
        <taxon>Leotiomycetes incertae sedis</taxon>
        <taxon>Myxotrichaceae</taxon>
        <taxon>Oidiodendron</taxon>
    </lineage>
</organism>
<keyword evidence="8" id="KW-1185">Reference proteome</keyword>
<dbReference type="Pfam" id="PF07535">
    <property type="entry name" value="zf-DBF"/>
    <property type="match status" value="1"/>
</dbReference>
<dbReference type="STRING" id="913774.A0A0C3DGW3"/>
<reference evidence="8" key="2">
    <citation type="submission" date="2015-01" db="EMBL/GenBank/DDBJ databases">
        <title>Evolutionary Origins and Diversification of the Mycorrhizal Mutualists.</title>
        <authorList>
            <consortium name="DOE Joint Genome Institute"/>
            <consortium name="Mycorrhizal Genomics Consortium"/>
            <person name="Kohler A."/>
            <person name="Kuo A."/>
            <person name="Nagy L.G."/>
            <person name="Floudas D."/>
            <person name="Copeland A."/>
            <person name="Barry K.W."/>
            <person name="Cichocki N."/>
            <person name="Veneault-Fourrey C."/>
            <person name="LaButti K."/>
            <person name="Lindquist E.A."/>
            <person name="Lipzen A."/>
            <person name="Lundell T."/>
            <person name="Morin E."/>
            <person name="Murat C."/>
            <person name="Riley R."/>
            <person name="Ohm R."/>
            <person name="Sun H."/>
            <person name="Tunlid A."/>
            <person name="Henrissat B."/>
            <person name="Grigoriev I.V."/>
            <person name="Hibbett D.S."/>
            <person name="Martin F."/>
        </authorList>
    </citation>
    <scope>NUCLEOTIDE SEQUENCE [LARGE SCALE GENOMIC DNA]</scope>
    <source>
        <strain evidence="8">Zn</strain>
    </source>
</reference>
<accession>A0A0C3DGW3</accession>
<name>A0A0C3DGW3_OIDMZ</name>
<dbReference type="Gene3D" id="6.10.250.3410">
    <property type="entry name" value="DBF zinc finger"/>
    <property type="match status" value="1"/>
</dbReference>
<feature type="region of interest" description="Disordered" evidence="5">
    <location>
        <begin position="410"/>
        <end position="444"/>
    </location>
</feature>
<dbReference type="InterPro" id="IPR013939">
    <property type="entry name" value="Regulatory_Dfp1/Him1"/>
</dbReference>
<feature type="region of interest" description="Disordered" evidence="5">
    <location>
        <begin position="1"/>
        <end position="72"/>
    </location>
</feature>
<dbReference type="InterPro" id="IPR006572">
    <property type="entry name" value="Znf_DBF"/>
</dbReference>
<dbReference type="InterPro" id="IPR051590">
    <property type="entry name" value="Replication_Regulatory_Kinase"/>
</dbReference>
<keyword evidence="2 4" id="KW-0863">Zinc-finger</keyword>
<evidence type="ECO:0000256" key="1">
    <source>
        <dbReference type="ARBA" id="ARBA00022723"/>
    </source>
</evidence>
<evidence type="ECO:0000256" key="5">
    <source>
        <dbReference type="SAM" id="MobiDB-lite"/>
    </source>
</evidence>
<dbReference type="HOGENOM" id="CLU_017715_0_0_1"/>
<evidence type="ECO:0000256" key="3">
    <source>
        <dbReference type="ARBA" id="ARBA00022833"/>
    </source>
</evidence>
<evidence type="ECO:0000256" key="2">
    <source>
        <dbReference type="ARBA" id="ARBA00022771"/>
    </source>
</evidence>
<dbReference type="EMBL" id="KN832876">
    <property type="protein sequence ID" value="KIN01243.1"/>
    <property type="molecule type" value="Genomic_DNA"/>
</dbReference>
<dbReference type="FunFam" id="6.10.250.3410:FF:000001">
    <property type="entry name" value="Protein DBF4 homolog A"/>
    <property type="match status" value="1"/>
</dbReference>
<evidence type="ECO:0000259" key="6">
    <source>
        <dbReference type="PROSITE" id="PS51265"/>
    </source>
</evidence>
<dbReference type="GO" id="GO:0031431">
    <property type="term" value="C:Dbf4-dependent protein kinase complex"/>
    <property type="evidence" value="ECO:0007669"/>
    <property type="project" value="TreeGrafter"/>
</dbReference>
<gene>
    <name evidence="7" type="ORF">OIDMADRAFT_122891</name>
</gene>
<proteinExistence type="predicted"/>
<dbReference type="OrthoDB" id="21380at2759"/>
<dbReference type="PANTHER" id="PTHR15375">
    <property type="entry name" value="ACTIVATOR OF S-PHASE KINASE-RELATED"/>
    <property type="match status" value="1"/>
</dbReference>
<evidence type="ECO:0000313" key="7">
    <source>
        <dbReference type="EMBL" id="KIN01243.1"/>
    </source>
</evidence>
<dbReference type="SMART" id="SM00586">
    <property type="entry name" value="ZnF_DBF"/>
    <property type="match status" value="1"/>
</dbReference>
<feature type="compositionally biased region" description="Low complexity" evidence="5">
    <location>
        <begin position="1"/>
        <end position="20"/>
    </location>
</feature>
<dbReference type="InterPro" id="IPR036420">
    <property type="entry name" value="BRCT_dom_sf"/>
</dbReference>
<dbReference type="Pfam" id="PF08630">
    <property type="entry name" value="Dfp1_Him1_M"/>
    <property type="match status" value="1"/>
</dbReference>
<sequence length="656" mass="73460">MSGRRVPLSSNPNAVNVNSPYRAVTSTAAAKQKRSHATLQREDSYGGQPPAKKQMLDSQSRTPPRQQPILASAEGRVFTRKSNASQPTAFERSCLAASQKTTQQAVSRKVEKLTDEGLESIRQWQKHIRRTFPRFIFYFESVSEEGRLKCTKQVTALGAREEKFFSNAVTHVVTTRAIPPEQDQSSAPPSATIGPQVQNNHLRTINPSLLERSTESTNIQTDLLAAKAKFTFEVSLNKRMPSTVQEAEVKRPQARNADVLYRARELGMKIWTLEKLQRMMNTMFDTDSGYQTGNGHNAGSNSVASLPRTTREGDLSQMLRNERINGPSDRDLTVATKEMVIFKGPFIYIHDIDEKQRPIMVREYAKVAHKEDGDWPQFRSVANGKCPFVEDVDHSRREAEKDKEMLRLQKQQEKEKSMIPRTRTSATTQEARMHPPTVTSTKRPLAELEDGSNRTVTVMTKQTNLFDPAKTRVSAEPSSRGPQNAFISRAGTGRLFGGEPVASGVQPSNITSAIRSQMISSTAAQPGAKAGTSKEVHGLQRKVLEKTSGGPASYGGAASSHRMTDINNAAKEEMAVRAGKRKEKLDLIEEDVNLKLEKRDPKPGYCENCQDKFEDFDEHIQSRKHRKFAEKLDNWQELDALLNQLARPLREAQEVF</sequence>
<dbReference type="InterPro" id="IPR038545">
    <property type="entry name" value="Znf_DBF_sf"/>
</dbReference>
<dbReference type="InParanoid" id="A0A0C3DGW3"/>
<evidence type="ECO:0000313" key="8">
    <source>
        <dbReference type="Proteomes" id="UP000054321"/>
    </source>
</evidence>
<dbReference type="InterPro" id="IPR055116">
    <property type="entry name" value="DBF4_BRCT"/>
</dbReference>
<keyword evidence="3" id="KW-0862">Zinc</keyword>
<reference evidence="7 8" key="1">
    <citation type="submission" date="2014-04" db="EMBL/GenBank/DDBJ databases">
        <authorList>
            <consortium name="DOE Joint Genome Institute"/>
            <person name="Kuo A."/>
            <person name="Martino E."/>
            <person name="Perotto S."/>
            <person name="Kohler A."/>
            <person name="Nagy L.G."/>
            <person name="Floudas D."/>
            <person name="Copeland A."/>
            <person name="Barry K.W."/>
            <person name="Cichocki N."/>
            <person name="Veneault-Fourrey C."/>
            <person name="LaButti K."/>
            <person name="Lindquist E.A."/>
            <person name="Lipzen A."/>
            <person name="Lundell T."/>
            <person name="Morin E."/>
            <person name="Murat C."/>
            <person name="Sun H."/>
            <person name="Tunlid A."/>
            <person name="Henrissat B."/>
            <person name="Grigoriev I.V."/>
            <person name="Hibbett D.S."/>
            <person name="Martin F."/>
            <person name="Nordberg H.P."/>
            <person name="Cantor M.N."/>
            <person name="Hua S.X."/>
        </authorList>
    </citation>
    <scope>NUCLEOTIDE SEQUENCE [LARGE SCALE GENOMIC DNA]</scope>
    <source>
        <strain evidence="7 8">Zn</strain>
    </source>
</reference>
<keyword evidence="1" id="KW-0479">Metal-binding</keyword>
<dbReference type="GO" id="GO:0010571">
    <property type="term" value="P:positive regulation of nuclear cell cycle DNA replication"/>
    <property type="evidence" value="ECO:0007669"/>
    <property type="project" value="TreeGrafter"/>
</dbReference>
<dbReference type="FunCoup" id="A0A0C3DGW3">
    <property type="interactions" value="146"/>
</dbReference>
<dbReference type="PANTHER" id="PTHR15375:SF26">
    <property type="entry name" value="PROTEIN CHIFFON"/>
    <property type="match status" value="1"/>
</dbReference>
<dbReference type="Gene3D" id="3.40.50.10190">
    <property type="entry name" value="BRCT domain"/>
    <property type="match status" value="1"/>
</dbReference>
<dbReference type="Pfam" id="PF22437">
    <property type="entry name" value="DBF4_BRCT"/>
    <property type="match status" value="1"/>
</dbReference>